<dbReference type="Gene3D" id="3.20.20.80">
    <property type="entry name" value="Glycosidases"/>
    <property type="match status" value="1"/>
</dbReference>
<organism evidence="7 8">
    <name type="scientific">Monosiga brevicollis</name>
    <name type="common">Choanoflagellate</name>
    <dbReference type="NCBI Taxonomy" id="81824"/>
    <lineage>
        <taxon>Eukaryota</taxon>
        <taxon>Choanoflagellata</taxon>
        <taxon>Craspedida</taxon>
        <taxon>Salpingoecidae</taxon>
        <taxon>Monosiga</taxon>
    </lineage>
</organism>
<reference evidence="7 8" key="1">
    <citation type="journal article" date="2008" name="Nature">
        <title>The genome of the choanoflagellate Monosiga brevicollis and the origin of metazoans.</title>
        <authorList>
            <consortium name="JGI Sequencing"/>
            <person name="King N."/>
            <person name="Westbrook M.J."/>
            <person name="Young S.L."/>
            <person name="Kuo A."/>
            <person name="Abedin M."/>
            <person name="Chapman J."/>
            <person name="Fairclough S."/>
            <person name="Hellsten U."/>
            <person name="Isogai Y."/>
            <person name="Letunic I."/>
            <person name="Marr M."/>
            <person name="Pincus D."/>
            <person name="Putnam N."/>
            <person name="Rokas A."/>
            <person name="Wright K.J."/>
            <person name="Zuzow R."/>
            <person name="Dirks W."/>
            <person name="Good M."/>
            <person name="Goodstein D."/>
            <person name="Lemons D."/>
            <person name="Li W."/>
            <person name="Lyons J.B."/>
            <person name="Morris A."/>
            <person name="Nichols S."/>
            <person name="Richter D.J."/>
            <person name="Salamov A."/>
            <person name="Bork P."/>
            <person name="Lim W.A."/>
            <person name="Manning G."/>
            <person name="Miller W.T."/>
            <person name="McGinnis W."/>
            <person name="Shapiro H."/>
            <person name="Tjian R."/>
            <person name="Grigoriev I.V."/>
            <person name="Rokhsar D."/>
        </authorList>
    </citation>
    <scope>NUCLEOTIDE SEQUENCE [LARGE SCALE GENOMIC DNA]</scope>
    <source>
        <strain evidence="8">MX1 / ATCC 50154</strain>
    </source>
</reference>
<accession>A9V1Y9</accession>
<dbReference type="GO" id="GO:0005975">
    <property type="term" value="P:carbohydrate metabolic process"/>
    <property type="evidence" value="ECO:0007669"/>
    <property type="project" value="InterPro"/>
</dbReference>
<keyword evidence="8" id="KW-1185">Reference proteome</keyword>
<dbReference type="GeneID" id="5891891"/>
<dbReference type="Proteomes" id="UP000001357">
    <property type="component" value="Unassembled WGS sequence"/>
</dbReference>
<dbReference type="Pfam" id="PF00704">
    <property type="entry name" value="Glyco_hydro_18"/>
    <property type="match status" value="1"/>
</dbReference>
<evidence type="ECO:0000259" key="6">
    <source>
        <dbReference type="PROSITE" id="PS51910"/>
    </source>
</evidence>
<dbReference type="AlphaFoldDB" id="A9V1Y9"/>
<dbReference type="RefSeq" id="XP_001746629.1">
    <property type="nucleotide sequence ID" value="XM_001746577.1"/>
</dbReference>
<dbReference type="InterPro" id="IPR001579">
    <property type="entry name" value="Glyco_hydro_18_chit_AS"/>
</dbReference>
<evidence type="ECO:0000256" key="3">
    <source>
        <dbReference type="RuleBase" id="RU000489"/>
    </source>
</evidence>
<dbReference type="PROSITE" id="PS01095">
    <property type="entry name" value="GH18_1"/>
    <property type="match status" value="1"/>
</dbReference>
<dbReference type="PROSITE" id="PS51910">
    <property type="entry name" value="GH18_2"/>
    <property type="match status" value="1"/>
</dbReference>
<dbReference type="InterPro" id="IPR001223">
    <property type="entry name" value="Glyco_hydro18_cat"/>
</dbReference>
<keyword evidence="1 3" id="KW-0378">Hydrolase</keyword>
<dbReference type="KEGG" id="mbr:MONBRDRAFT_26297"/>
<feature type="chain" id="PRO_5002745188" description="GH18 domain-containing protein" evidence="5">
    <location>
        <begin position="24"/>
        <end position="317"/>
    </location>
</feature>
<proteinExistence type="inferred from homology"/>
<evidence type="ECO:0000256" key="1">
    <source>
        <dbReference type="ARBA" id="ARBA00022801"/>
    </source>
</evidence>
<evidence type="ECO:0000313" key="7">
    <source>
        <dbReference type="EMBL" id="EDQ88525.1"/>
    </source>
</evidence>
<keyword evidence="5" id="KW-0732">Signal</keyword>
<evidence type="ECO:0000256" key="4">
    <source>
        <dbReference type="RuleBase" id="RU004453"/>
    </source>
</evidence>
<evidence type="ECO:0000256" key="5">
    <source>
        <dbReference type="SAM" id="SignalP"/>
    </source>
</evidence>
<name>A9V1Y9_MONBE</name>
<feature type="signal peptide" evidence="5">
    <location>
        <begin position="1"/>
        <end position="23"/>
    </location>
</feature>
<dbReference type="EMBL" id="CH991554">
    <property type="protein sequence ID" value="EDQ88525.1"/>
    <property type="molecule type" value="Genomic_DNA"/>
</dbReference>
<dbReference type="InParanoid" id="A9V1Y9"/>
<gene>
    <name evidence="7" type="ORF">MONBRDRAFT_26297</name>
</gene>
<evidence type="ECO:0000256" key="2">
    <source>
        <dbReference type="ARBA" id="ARBA00023295"/>
    </source>
</evidence>
<keyword evidence="2 3" id="KW-0326">Glycosidase</keyword>
<dbReference type="GO" id="GO:0004553">
    <property type="term" value="F:hydrolase activity, hydrolyzing O-glycosyl compounds"/>
    <property type="evidence" value="ECO:0007669"/>
    <property type="project" value="InterPro"/>
</dbReference>
<evidence type="ECO:0000313" key="8">
    <source>
        <dbReference type="Proteomes" id="UP000001357"/>
    </source>
</evidence>
<sequence>MAVVPLRLAGLALLGLVLALTAAHKPVPNTLFGSWYFEFNGAAGNGTMTDAVKYLNYVVLSFVNPANLEDFPAIFLQMMPTLNTSHLLLVSIGGQTWDNNTHPHLLSDTLTIAPAPFSPPLDRRYGIDGIDIDAEGPALTTYPAENLVAFAQAIKTNAPDFLITLDVYGWPGSNTLNTNYMINNHLNGAGPRLIDWIHIMAYAGELDDKTYISYYTDASKSTYLLQHGSTCSPNGAINPGVPMDSVVIGMKAAAGFSSCNPPDYSDMVDYVKTNGMKGVSLWAFANSNGNITLPWFNDTCVSGYSTLCQGLVDNCMY</sequence>
<comment type="similarity">
    <text evidence="4">Belongs to the glycosyl hydrolase 18 family.</text>
</comment>
<protein>
    <recommendedName>
        <fullName evidence="6">GH18 domain-containing protein</fullName>
    </recommendedName>
</protein>
<dbReference type="SUPFAM" id="SSF51445">
    <property type="entry name" value="(Trans)glycosidases"/>
    <property type="match status" value="1"/>
</dbReference>
<dbReference type="InterPro" id="IPR017853">
    <property type="entry name" value="GH"/>
</dbReference>
<feature type="domain" description="GH18" evidence="6">
    <location>
        <begin position="26"/>
        <end position="317"/>
    </location>
</feature>